<keyword evidence="2" id="KW-1185">Reference proteome</keyword>
<protein>
    <submittedName>
        <fullName evidence="1">Uncharacterized protein</fullName>
    </submittedName>
</protein>
<dbReference type="EMBL" id="CAJOBG010098327">
    <property type="protein sequence ID" value="CAF4692475.1"/>
    <property type="molecule type" value="Genomic_DNA"/>
</dbReference>
<evidence type="ECO:0000313" key="1">
    <source>
        <dbReference type="EMBL" id="CAF4692475.1"/>
    </source>
</evidence>
<comment type="caution">
    <text evidence="1">The sequence shown here is derived from an EMBL/GenBank/DDBJ whole genome shotgun (WGS) entry which is preliminary data.</text>
</comment>
<gene>
    <name evidence="1" type="ORF">OVN521_LOCUS48110</name>
</gene>
<dbReference type="Proteomes" id="UP000663866">
    <property type="component" value="Unassembled WGS sequence"/>
</dbReference>
<dbReference type="AlphaFoldDB" id="A0A821HZ41"/>
<organism evidence="1 2">
    <name type="scientific">Rotaria magnacalcarata</name>
    <dbReference type="NCBI Taxonomy" id="392030"/>
    <lineage>
        <taxon>Eukaryota</taxon>
        <taxon>Metazoa</taxon>
        <taxon>Spiralia</taxon>
        <taxon>Gnathifera</taxon>
        <taxon>Rotifera</taxon>
        <taxon>Eurotatoria</taxon>
        <taxon>Bdelloidea</taxon>
        <taxon>Philodinida</taxon>
        <taxon>Philodinidae</taxon>
        <taxon>Rotaria</taxon>
    </lineage>
</organism>
<proteinExistence type="predicted"/>
<reference evidence="1" key="1">
    <citation type="submission" date="2021-02" db="EMBL/GenBank/DDBJ databases">
        <authorList>
            <person name="Nowell W R."/>
        </authorList>
    </citation>
    <scope>NUCLEOTIDE SEQUENCE</scope>
</reference>
<name>A0A821HZ41_9BILA</name>
<sequence>MKDIIAAIERNDRFQSDLDGKRLLQLTNAAKSNLNIDLHKLDLEIRRQFGIHSVEVTGDG</sequence>
<evidence type="ECO:0000313" key="2">
    <source>
        <dbReference type="Proteomes" id="UP000663866"/>
    </source>
</evidence>
<accession>A0A821HZ41</accession>
<feature type="non-terminal residue" evidence="1">
    <location>
        <position position="60"/>
    </location>
</feature>